<dbReference type="CDD" id="cd07152">
    <property type="entry name" value="ALDH_BenzADH"/>
    <property type="match status" value="1"/>
</dbReference>
<dbReference type="InterPro" id="IPR016161">
    <property type="entry name" value="Ald_DH/histidinol_DH"/>
</dbReference>
<dbReference type="PROSITE" id="PS00687">
    <property type="entry name" value="ALDEHYDE_DEHYDR_GLU"/>
    <property type="match status" value="1"/>
</dbReference>
<keyword evidence="3" id="KW-0520">NAD</keyword>
<comment type="caution">
    <text evidence="7">The sequence shown here is derived from an EMBL/GenBank/DDBJ whole genome shotgun (WGS) entry which is preliminary data.</text>
</comment>
<dbReference type="InterPro" id="IPR029510">
    <property type="entry name" value="Ald_DH_CS_GLU"/>
</dbReference>
<evidence type="ECO:0000313" key="7">
    <source>
        <dbReference type="EMBL" id="MBE1524401.1"/>
    </source>
</evidence>
<evidence type="ECO:0000256" key="4">
    <source>
        <dbReference type="PROSITE-ProRule" id="PRU10007"/>
    </source>
</evidence>
<dbReference type="PANTHER" id="PTHR42986">
    <property type="entry name" value="BENZALDEHYDE DEHYDROGENASE YFMT"/>
    <property type="match status" value="1"/>
</dbReference>
<proteinExistence type="inferred from homology"/>
<dbReference type="InterPro" id="IPR016162">
    <property type="entry name" value="Ald_DH_N"/>
</dbReference>
<dbReference type="Pfam" id="PF00171">
    <property type="entry name" value="Aldedh"/>
    <property type="match status" value="1"/>
</dbReference>
<gene>
    <name evidence="7" type="ORF">H4W27_001519</name>
</gene>
<dbReference type="EMBL" id="JADBED010000001">
    <property type="protein sequence ID" value="MBE1524401.1"/>
    <property type="molecule type" value="Genomic_DNA"/>
</dbReference>
<dbReference type="RefSeq" id="WP_192595422.1">
    <property type="nucleotide sequence ID" value="NZ_BAAALJ010000002.1"/>
</dbReference>
<dbReference type="PANTHER" id="PTHR42986:SF1">
    <property type="entry name" value="BENZALDEHYDE DEHYDROGENASE YFMT"/>
    <property type="match status" value="1"/>
</dbReference>
<dbReference type="GO" id="GO:0018479">
    <property type="term" value="F:benzaldehyde dehydrogenase (NAD+) activity"/>
    <property type="evidence" value="ECO:0007669"/>
    <property type="project" value="UniProtKB-EC"/>
</dbReference>
<evidence type="ECO:0000259" key="6">
    <source>
        <dbReference type="Pfam" id="PF00171"/>
    </source>
</evidence>
<keyword evidence="2 5" id="KW-0560">Oxidoreductase</keyword>
<keyword evidence="8" id="KW-1185">Reference proteome</keyword>
<comment type="similarity">
    <text evidence="1 5">Belongs to the aldehyde dehydrogenase family.</text>
</comment>
<accession>A0ABR9JEP9</accession>
<protein>
    <submittedName>
        <fullName evidence="7">Benzaldehyde dehydrogenase (NAD)</fullName>
        <ecNumber evidence="7">1.2.1.28</ecNumber>
    </submittedName>
</protein>
<dbReference type="EC" id="1.2.1.28" evidence="7"/>
<dbReference type="InterPro" id="IPR015590">
    <property type="entry name" value="Aldehyde_DH_dom"/>
</dbReference>
<dbReference type="Gene3D" id="3.40.309.10">
    <property type="entry name" value="Aldehyde Dehydrogenase, Chain A, domain 2"/>
    <property type="match status" value="1"/>
</dbReference>
<evidence type="ECO:0000256" key="3">
    <source>
        <dbReference type="ARBA" id="ARBA00023027"/>
    </source>
</evidence>
<reference evidence="7 8" key="1">
    <citation type="submission" date="2020-10" db="EMBL/GenBank/DDBJ databases">
        <title>Sequencing the genomes of 1000 actinobacteria strains.</title>
        <authorList>
            <person name="Klenk H.-P."/>
        </authorList>
    </citation>
    <scope>NUCLEOTIDE SEQUENCE [LARGE SCALE GENOMIC DNA]</scope>
    <source>
        <strain evidence="7 8">DSM 15666</strain>
    </source>
</reference>
<evidence type="ECO:0000256" key="1">
    <source>
        <dbReference type="ARBA" id="ARBA00009986"/>
    </source>
</evidence>
<evidence type="ECO:0000256" key="5">
    <source>
        <dbReference type="RuleBase" id="RU003345"/>
    </source>
</evidence>
<dbReference type="InterPro" id="IPR016163">
    <property type="entry name" value="Ald_DH_C"/>
</dbReference>
<organism evidence="7 8">
    <name type="scientific">Nesterenkonia lutea</name>
    <dbReference type="NCBI Taxonomy" id="272919"/>
    <lineage>
        <taxon>Bacteria</taxon>
        <taxon>Bacillati</taxon>
        <taxon>Actinomycetota</taxon>
        <taxon>Actinomycetes</taxon>
        <taxon>Micrococcales</taxon>
        <taxon>Micrococcaceae</taxon>
        <taxon>Nesterenkonia</taxon>
    </lineage>
</organism>
<dbReference type="Proteomes" id="UP000643525">
    <property type="component" value="Unassembled WGS sequence"/>
</dbReference>
<name>A0ABR9JEP9_9MICC</name>
<feature type="active site" evidence="4">
    <location>
        <position position="259"/>
    </location>
</feature>
<evidence type="ECO:0000313" key="8">
    <source>
        <dbReference type="Proteomes" id="UP000643525"/>
    </source>
</evidence>
<evidence type="ECO:0000256" key="2">
    <source>
        <dbReference type="ARBA" id="ARBA00023002"/>
    </source>
</evidence>
<feature type="domain" description="Aldehyde dehydrogenase" evidence="6">
    <location>
        <begin position="25"/>
        <end position="480"/>
    </location>
</feature>
<sequence>MSDAPTQNRLLEDARWDSTIYTGEWQTGGGELIPITEPATGASLGTAGSASPEDVTRSATSAAAAQKKWASWKPSERAAVMRRAGLLFEQHAQEIESWVIRETGAIPPKAGLETHVAAQECYEAAALCTTPHGEVLTSDEAHWSFARRRPAGVVSVISPFNFPLILSIRSVAPALGLGNAVLLKPDPRTTVSGGVSITRIFEEAGLPAGLLHLLPGGGDIGKALTEAPEVRIISFTGSTPAGRKVGETAGRLLKRAHLELGGNNALVVLPGADLDLAASAGAFGSFMHQGQICMTTGRHLVHESIKDEYVAKLAEKARNLPVGNPAEEGIAIGPIIDATQRDRIHSIVQDSVARGGTVEAGGEFSDLFYSPTVISGITPENPAWGEEIFGPVAPVLSFSTIEEAVEIINNNEYGLSVGVLGEVGEAMKVADLVESGKVHINEQTVGDEANAPFGGVGASGTGSRFGGATANIEAFTETQWLTMRSEIAPYPF</sequence>
<dbReference type="SUPFAM" id="SSF53720">
    <property type="entry name" value="ALDH-like"/>
    <property type="match status" value="1"/>
</dbReference>
<dbReference type="Gene3D" id="3.40.605.10">
    <property type="entry name" value="Aldehyde Dehydrogenase, Chain A, domain 1"/>
    <property type="match status" value="1"/>
</dbReference>